<dbReference type="Pfam" id="PF25876">
    <property type="entry name" value="HH_MFP_RND"/>
    <property type="match status" value="1"/>
</dbReference>
<dbReference type="PANTHER" id="PTHR30158">
    <property type="entry name" value="ACRA/E-RELATED COMPONENT OF DRUG EFFLUX TRANSPORTER"/>
    <property type="match status" value="1"/>
</dbReference>
<evidence type="ECO:0000259" key="4">
    <source>
        <dbReference type="Pfam" id="PF25876"/>
    </source>
</evidence>
<evidence type="ECO:0000256" key="2">
    <source>
        <dbReference type="ARBA" id="ARBA00009477"/>
    </source>
</evidence>
<proteinExistence type="inferred from homology"/>
<dbReference type="NCBIfam" id="TIGR01730">
    <property type="entry name" value="RND_mfp"/>
    <property type="match status" value="1"/>
</dbReference>
<feature type="signal peptide" evidence="3">
    <location>
        <begin position="1"/>
        <end position="24"/>
    </location>
</feature>
<dbReference type="InterPro" id="IPR058627">
    <property type="entry name" value="MdtA-like_C"/>
</dbReference>
<dbReference type="InterPro" id="IPR058626">
    <property type="entry name" value="MdtA-like_b-barrel"/>
</dbReference>
<dbReference type="InterPro" id="IPR058625">
    <property type="entry name" value="MdtA-like_BSH"/>
</dbReference>
<dbReference type="EMBL" id="RBID01000014">
    <property type="protein sequence ID" value="RKQ58855.1"/>
    <property type="molecule type" value="Genomic_DNA"/>
</dbReference>
<evidence type="ECO:0000256" key="1">
    <source>
        <dbReference type="ARBA" id="ARBA00004196"/>
    </source>
</evidence>
<dbReference type="GO" id="GO:0030313">
    <property type="term" value="C:cell envelope"/>
    <property type="evidence" value="ECO:0007669"/>
    <property type="project" value="UniProtKB-SubCell"/>
</dbReference>
<dbReference type="InterPro" id="IPR006143">
    <property type="entry name" value="RND_pump_MFP"/>
</dbReference>
<feature type="domain" description="Multidrug resistance protein MdtA-like alpha-helical hairpin" evidence="4">
    <location>
        <begin position="106"/>
        <end position="175"/>
    </location>
</feature>
<dbReference type="Gene3D" id="2.40.420.20">
    <property type="match status" value="1"/>
</dbReference>
<dbReference type="EMBL" id="JAQQKY010000001">
    <property type="protein sequence ID" value="MDC7689844.1"/>
    <property type="molecule type" value="Genomic_DNA"/>
</dbReference>
<comment type="similarity">
    <text evidence="2">Belongs to the membrane fusion protein (MFP) (TC 8.A.1) family.</text>
</comment>
<dbReference type="Gene3D" id="2.40.50.100">
    <property type="match status" value="1"/>
</dbReference>
<feature type="chain" id="PRO_5019856894" evidence="3">
    <location>
        <begin position="25"/>
        <end position="391"/>
    </location>
</feature>
<gene>
    <name evidence="9" type="ORF">C8E02_1831</name>
    <name evidence="8" type="ORF">PQU93_03515</name>
</gene>
<evidence type="ECO:0000259" key="6">
    <source>
        <dbReference type="Pfam" id="PF25944"/>
    </source>
</evidence>
<feature type="domain" description="Multidrug resistance protein MdtA-like beta-barrel" evidence="6">
    <location>
        <begin position="212"/>
        <end position="300"/>
    </location>
</feature>
<dbReference type="GO" id="GO:0046677">
    <property type="term" value="P:response to antibiotic"/>
    <property type="evidence" value="ECO:0007669"/>
    <property type="project" value="TreeGrafter"/>
</dbReference>
<keyword evidence="3" id="KW-0732">Signal</keyword>
<accession>A0A495BGM4</accession>
<dbReference type="Proteomes" id="UP001221566">
    <property type="component" value="Unassembled WGS sequence"/>
</dbReference>
<evidence type="ECO:0000259" key="7">
    <source>
        <dbReference type="Pfam" id="PF25967"/>
    </source>
</evidence>
<evidence type="ECO:0000313" key="10">
    <source>
        <dbReference type="Proteomes" id="UP000279384"/>
    </source>
</evidence>
<dbReference type="Proteomes" id="UP000279384">
    <property type="component" value="Unassembled WGS sequence"/>
</dbReference>
<reference evidence="8 11" key="2">
    <citation type="submission" date="2023-01" db="EMBL/GenBank/DDBJ databases">
        <title>Novel species of the genus Vogesella isolated from rivers.</title>
        <authorList>
            <person name="Lu H."/>
        </authorList>
    </citation>
    <scope>NUCLEOTIDE SEQUENCE [LARGE SCALE GENOMIC DNA]</scope>
    <source>
        <strain evidence="8 11">SH7W</strain>
    </source>
</reference>
<evidence type="ECO:0000256" key="3">
    <source>
        <dbReference type="SAM" id="SignalP"/>
    </source>
</evidence>
<dbReference type="Gene3D" id="2.40.30.170">
    <property type="match status" value="1"/>
</dbReference>
<dbReference type="AlphaFoldDB" id="A0A495BGM4"/>
<feature type="domain" description="Multidrug resistance protein MdtA-like barrel-sandwich hybrid" evidence="5">
    <location>
        <begin position="65"/>
        <end position="201"/>
    </location>
</feature>
<comment type="subcellular location">
    <subcellularLocation>
        <location evidence="1">Cell envelope</location>
    </subcellularLocation>
</comment>
<evidence type="ECO:0000313" key="11">
    <source>
        <dbReference type="Proteomes" id="UP001221566"/>
    </source>
</evidence>
<evidence type="ECO:0000259" key="5">
    <source>
        <dbReference type="Pfam" id="PF25917"/>
    </source>
</evidence>
<protein>
    <submittedName>
        <fullName evidence="8">Efflux RND transporter periplasmic adaptor subunit</fullName>
    </submittedName>
    <submittedName>
        <fullName evidence="9">Membrane fusion protein (Multidrug efflux system)</fullName>
    </submittedName>
</protein>
<feature type="domain" description="Multidrug resistance protein MdtA-like C-terminal permuted SH3" evidence="7">
    <location>
        <begin position="306"/>
        <end position="365"/>
    </location>
</feature>
<comment type="caution">
    <text evidence="9">The sequence shown here is derived from an EMBL/GenBank/DDBJ whole genome shotgun (WGS) entry which is preliminary data.</text>
</comment>
<dbReference type="RefSeq" id="WP_245961110.1">
    <property type="nucleotide sequence ID" value="NZ_JAQQKY010000001.1"/>
</dbReference>
<organism evidence="9 10">
    <name type="scientific">Vogesella indigofera</name>
    <name type="common">Pseudomonas indigofera</name>
    <dbReference type="NCBI Taxonomy" id="45465"/>
    <lineage>
        <taxon>Bacteria</taxon>
        <taxon>Pseudomonadati</taxon>
        <taxon>Pseudomonadota</taxon>
        <taxon>Betaproteobacteria</taxon>
        <taxon>Neisseriales</taxon>
        <taxon>Chromobacteriaceae</taxon>
        <taxon>Vogesella</taxon>
    </lineage>
</organism>
<evidence type="ECO:0000313" key="8">
    <source>
        <dbReference type="EMBL" id="MDC7689844.1"/>
    </source>
</evidence>
<dbReference type="Pfam" id="PF25917">
    <property type="entry name" value="BSH_RND"/>
    <property type="match status" value="1"/>
</dbReference>
<keyword evidence="11" id="KW-1185">Reference proteome</keyword>
<evidence type="ECO:0000313" key="9">
    <source>
        <dbReference type="EMBL" id="RKQ58855.1"/>
    </source>
</evidence>
<dbReference type="Pfam" id="PF25967">
    <property type="entry name" value="RND-MFP_C"/>
    <property type="match status" value="1"/>
</dbReference>
<dbReference type="Gene3D" id="1.10.287.470">
    <property type="entry name" value="Helix hairpin bin"/>
    <property type="match status" value="1"/>
</dbReference>
<dbReference type="GO" id="GO:0022857">
    <property type="term" value="F:transmembrane transporter activity"/>
    <property type="evidence" value="ECO:0007669"/>
    <property type="project" value="InterPro"/>
</dbReference>
<name>A0A495BGM4_VOGIN</name>
<dbReference type="SUPFAM" id="SSF111369">
    <property type="entry name" value="HlyD-like secretion proteins"/>
    <property type="match status" value="1"/>
</dbReference>
<dbReference type="Pfam" id="PF25944">
    <property type="entry name" value="Beta-barrel_RND"/>
    <property type="match status" value="1"/>
</dbReference>
<sequence>MSSFNNHKWTLALLPLAVMLTACGQQGEQAAGHGAMPPMPVSVVKMAAADVPVVTEYVGQAVGSREVEVRARVSGILQKRAYTEGASVRAGDVLFQLDAAPYQAALEQAEATLKLEEAKLIRAQQDHDRVLPLFKENAVSQKDRDDAVAALASAKASVAAARAAMKSAQINLGYTRVTAPISGVTSAEARSEGSLVQPGDAGLLTKISQLDPIYVKFSLSDNDVLKNQQLAASGKLRQPEGGRYIVSLKLPDGSTYGREGRINFADRVIDPTTGTSAARASFVNPEGTVRAGQFVRVELKGAVRLNALVVPQKAVLTSQQGKMVWVVGKDNTVEARPLQISDSANNGFIVESGLKAGDLVITDNLIKLRPGAKVVPQAAAANVAAPAAAQG</sequence>
<reference evidence="9 10" key="1">
    <citation type="submission" date="2018-10" db="EMBL/GenBank/DDBJ databases">
        <title>Genomic Encyclopedia of Type Strains, Phase IV (KMG-IV): sequencing the most valuable type-strain genomes for metagenomic binning, comparative biology and taxonomic classification.</title>
        <authorList>
            <person name="Goeker M."/>
        </authorList>
    </citation>
    <scope>NUCLEOTIDE SEQUENCE [LARGE SCALE GENOMIC DNA]</scope>
    <source>
        <strain evidence="9 10">DSM 3303</strain>
    </source>
</reference>
<dbReference type="GO" id="GO:0005886">
    <property type="term" value="C:plasma membrane"/>
    <property type="evidence" value="ECO:0007669"/>
    <property type="project" value="TreeGrafter"/>
</dbReference>
<dbReference type="InterPro" id="IPR058624">
    <property type="entry name" value="MdtA-like_HH"/>
</dbReference>